<keyword evidence="1" id="KW-0378">Hydrolase</keyword>
<protein>
    <submittedName>
        <fullName evidence="3">Sigma-B regulation protein RsbU (Phosphoserine phosphatase)</fullName>
    </submittedName>
</protein>
<dbReference type="SMART" id="SM00331">
    <property type="entry name" value="PP2C_SIG"/>
    <property type="match status" value="1"/>
</dbReference>
<keyword evidence="4" id="KW-1185">Reference proteome</keyword>
<comment type="caution">
    <text evidence="3">The sequence shown here is derived from an EMBL/GenBank/DDBJ whole genome shotgun (WGS) entry which is preliminary data.</text>
</comment>
<dbReference type="Gene3D" id="3.60.40.10">
    <property type="entry name" value="PPM-type phosphatase domain"/>
    <property type="match status" value="1"/>
</dbReference>
<dbReference type="InterPro" id="IPR052016">
    <property type="entry name" value="Bact_Sigma-Reg"/>
</dbReference>
<gene>
    <name evidence="3" type="ORF">DFJ66_1383</name>
</gene>
<dbReference type="RefSeq" id="WP_121219032.1">
    <property type="nucleotide sequence ID" value="NZ_JBIUBA010000015.1"/>
</dbReference>
<dbReference type="PANTHER" id="PTHR43156:SF2">
    <property type="entry name" value="STAGE II SPORULATION PROTEIN E"/>
    <property type="match status" value="1"/>
</dbReference>
<dbReference type="PANTHER" id="PTHR43156">
    <property type="entry name" value="STAGE II SPORULATION PROTEIN E-RELATED"/>
    <property type="match status" value="1"/>
</dbReference>
<dbReference type="EMBL" id="RBXR01000001">
    <property type="protein sequence ID" value="RKT68202.1"/>
    <property type="molecule type" value="Genomic_DNA"/>
</dbReference>
<evidence type="ECO:0000256" key="1">
    <source>
        <dbReference type="ARBA" id="ARBA00022801"/>
    </source>
</evidence>
<dbReference type="Pfam" id="PF07228">
    <property type="entry name" value="SpoIIE"/>
    <property type="match status" value="1"/>
</dbReference>
<name>A0A495X2H1_9PSEU</name>
<evidence type="ECO:0000313" key="4">
    <source>
        <dbReference type="Proteomes" id="UP000272729"/>
    </source>
</evidence>
<organism evidence="3 4">
    <name type="scientific">Saccharothrix variisporea</name>
    <dbReference type="NCBI Taxonomy" id="543527"/>
    <lineage>
        <taxon>Bacteria</taxon>
        <taxon>Bacillati</taxon>
        <taxon>Actinomycetota</taxon>
        <taxon>Actinomycetes</taxon>
        <taxon>Pseudonocardiales</taxon>
        <taxon>Pseudonocardiaceae</taxon>
        <taxon>Saccharothrix</taxon>
    </lineage>
</organism>
<dbReference type="Proteomes" id="UP000272729">
    <property type="component" value="Unassembled WGS sequence"/>
</dbReference>
<proteinExistence type="predicted"/>
<accession>A0A495X2H1</accession>
<dbReference type="AlphaFoldDB" id="A0A495X2H1"/>
<dbReference type="GO" id="GO:0016791">
    <property type="term" value="F:phosphatase activity"/>
    <property type="evidence" value="ECO:0007669"/>
    <property type="project" value="TreeGrafter"/>
</dbReference>
<dbReference type="InterPro" id="IPR001932">
    <property type="entry name" value="PPM-type_phosphatase-like_dom"/>
</dbReference>
<feature type="domain" description="PPM-type phosphatase" evidence="2">
    <location>
        <begin position="160"/>
        <end position="398"/>
    </location>
</feature>
<dbReference type="OrthoDB" id="118142at2"/>
<sequence>MRLSVLERATRAVLLIGDAHPALREGLAAAGFDVTAAEPGDVTDDLGHPDVVLLAASLGLPRVALLSRRAREAGAAGAMVFDDGDLGALEACVRAGFEFIAPPYSPVLLRGRIVSAWERGRLTARGERLAVEETIREYERDLFVAHDLQAGFLPDVLPKPPGWELGARFRPARMVAGDFYDVFELFDGRRLGFVVADVCDKGIGAALFMALIRTLLRHNAEHTPATLAAGSALSPALPPRLALGTGPLVQSVVDTNRYLVGHHLKQGYFATLFFGVLDPLSGGLVYLNCGHNPPVVVRADGTRTPLRPTGPALGLSEDSEYAPARVFLNPGDTLFAYTDGVVEARDVVGAQFGTEAMLRTLEPGRSVEEMLDSVDDALRRHVEGAEQFDDITMFGVRRIDRERSIA</sequence>
<evidence type="ECO:0000313" key="3">
    <source>
        <dbReference type="EMBL" id="RKT68202.1"/>
    </source>
</evidence>
<evidence type="ECO:0000259" key="2">
    <source>
        <dbReference type="SMART" id="SM00331"/>
    </source>
</evidence>
<dbReference type="SUPFAM" id="SSF81606">
    <property type="entry name" value="PP2C-like"/>
    <property type="match status" value="1"/>
</dbReference>
<reference evidence="3 4" key="1">
    <citation type="submission" date="2018-10" db="EMBL/GenBank/DDBJ databases">
        <title>Sequencing the genomes of 1000 actinobacteria strains.</title>
        <authorList>
            <person name="Klenk H.-P."/>
        </authorList>
    </citation>
    <scope>NUCLEOTIDE SEQUENCE [LARGE SCALE GENOMIC DNA]</scope>
    <source>
        <strain evidence="3 4">DSM 43911</strain>
    </source>
</reference>
<dbReference type="InterPro" id="IPR036457">
    <property type="entry name" value="PPM-type-like_dom_sf"/>
</dbReference>